<comment type="caution">
    <text evidence="1">The sequence shown here is derived from an EMBL/GenBank/DDBJ whole genome shotgun (WGS) entry which is preliminary data.</text>
</comment>
<organism evidence="1 2">
    <name type="scientific">Marimonas arenosa</name>
    <dbReference type="NCBI Taxonomy" id="1795305"/>
    <lineage>
        <taxon>Bacteria</taxon>
        <taxon>Pseudomonadati</taxon>
        <taxon>Pseudomonadota</taxon>
        <taxon>Alphaproteobacteria</taxon>
        <taxon>Rhodobacterales</taxon>
        <taxon>Paracoccaceae</taxon>
        <taxon>Marimonas</taxon>
    </lineage>
</organism>
<gene>
    <name evidence="1" type="ORF">NO357_02070</name>
</gene>
<evidence type="ECO:0008006" key="3">
    <source>
        <dbReference type="Google" id="ProtNLM"/>
    </source>
</evidence>
<reference evidence="1" key="2">
    <citation type="submission" date="2023-02" db="EMBL/GenBank/DDBJ databases">
        <title>'Rhodoalgimonas zhirmunskyi' gen. nov., isolated from a red alga.</title>
        <authorList>
            <person name="Nedashkovskaya O.I."/>
            <person name="Otstavnykh N.Y."/>
            <person name="Bystritskaya E.P."/>
            <person name="Balabanova L.A."/>
            <person name="Isaeva M.P."/>
        </authorList>
    </citation>
    <scope>NUCLEOTIDE SEQUENCE</scope>
    <source>
        <strain evidence="1">KCTC 52189</strain>
    </source>
</reference>
<protein>
    <recommendedName>
        <fullName evidence="3">DUF2059 domain-containing protein</fullName>
    </recommendedName>
</protein>
<name>A0AAE3WA19_9RHOB</name>
<accession>A0AAE3WA19</accession>
<proteinExistence type="predicted"/>
<evidence type="ECO:0000313" key="1">
    <source>
        <dbReference type="EMBL" id="MDQ2088688.1"/>
    </source>
</evidence>
<dbReference type="Proteomes" id="UP001226762">
    <property type="component" value="Unassembled WGS sequence"/>
</dbReference>
<sequence>MTGILTLLAAVCMSVASGVLPERGAVRAETELGVEGQATEWRRLSEAIAVPELLEVMRIEGVRYGDEIGAEFLADGGGSWQAVVARIYDRDKMLTAVMTGLKGEIADEQLAELNVFFASERGRQIVRQEILAREAFLDPATEEAARTALAEAEGAAETDAATARRLELLQAYVDENDLVDFNVAGALTSNYRFYRGLADGGGWTVSEDEMLAEVWAQEDEIRVDTTEWLMAYLLMAYAPLSDGDIEAYVALSKTPAGRALNRGLFAGFDRMYADLSYALGLAAAVQMQGEDL</sequence>
<dbReference type="AlphaFoldDB" id="A0AAE3WA19"/>
<reference evidence="1" key="1">
    <citation type="submission" date="2022-07" db="EMBL/GenBank/DDBJ databases">
        <authorList>
            <person name="Otstavnykh N."/>
            <person name="Isaeva M."/>
            <person name="Bystritskaya E."/>
        </authorList>
    </citation>
    <scope>NUCLEOTIDE SEQUENCE</scope>
    <source>
        <strain evidence="1">KCTC 52189</strain>
    </source>
</reference>
<evidence type="ECO:0000313" key="2">
    <source>
        <dbReference type="Proteomes" id="UP001226762"/>
    </source>
</evidence>
<dbReference type="EMBL" id="JANHAX010000001">
    <property type="protein sequence ID" value="MDQ2088688.1"/>
    <property type="molecule type" value="Genomic_DNA"/>
</dbReference>
<keyword evidence="2" id="KW-1185">Reference proteome</keyword>